<dbReference type="Proteomes" id="UP001314796">
    <property type="component" value="Unassembled WGS sequence"/>
</dbReference>
<comment type="caution">
    <text evidence="1">The sequence shown here is derived from an EMBL/GenBank/DDBJ whole genome shotgun (WGS) entry which is preliminary data.</text>
</comment>
<proteinExistence type="predicted"/>
<evidence type="ECO:0000313" key="1">
    <source>
        <dbReference type="EMBL" id="MBM7614076.1"/>
    </source>
</evidence>
<protein>
    <submittedName>
        <fullName evidence="1">Uncharacterized protein</fullName>
    </submittedName>
</protein>
<evidence type="ECO:0000313" key="2">
    <source>
        <dbReference type="Proteomes" id="UP001314796"/>
    </source>
</evidence>
<dbReference type="RefSeq" id="WP_204400347.1">
    <property type="nucleotide sequence ID" value="NZ_JAFBEE010000002.1"/>
</dbReference>
<accession>A0ABS2NMG6</accession>
<gene>
    <name evidence="1" type="ORF">JOC73_000585</name>
</gene>
<reference evidence="1 2" key="1">
    <citation type="submission" date="2021-01" db="EMBL/GenBank/DDBJ databases">
        <title>Genomic Encyclopedia of Type Strains, Phase IV (KMG-IV): sequencing the most valuable type-strain genomes for metagenomic binning, comparative biology and taxonomic classification.</title>
        <authorList>
            <person name="Goeker M."/>
        </authorList>
    </citation>
    <scope>NUCLEOTIDE SEQUENCE [LARGE SCALE GENOMIC DNA]</scope>
    <source>
        <strain evidence="1 2">DSM 25890</strain>
    </source>
</reference>
<sequence>MKVEGYFRTLKEANDSIKALKELGLNDAYLDLKDDYLDHQNAITNAVGTEKGTSLAELVMDSGNGTYDPSKQSIAAANPMVSGMAGFEEITDYNFKIVAEVEVANKHAAANIIRKMGGETEDPTVH</sequence>
<name>A0ABS2NMG6_9FIRM</name>
<dbReference type="EMBL" id="JAFBEE010000002">
    <property type="protein sequence ID" value="MBM7614076.1"/>
    <property type="molecule type" value="Genomic_DNA"/>
</dbReference>
<organism evidence="1 2">
    <name type="scientific">Alkaliphilus hydrothermalis</name>
    <dbReference type="NCBI Taxonomy" id="1482730"/>
    <lineage>
        <taxon>Bacteria</taxon>
        <taxon>Bacillati</taxon>
        <taxon>Bacillota</taxon>
        <taxon>Clostridia</taxon>
        <taxon>Peptostreptococcales</taxon>
        <taxon>Natronincolaceae</taxon>
        <taxon>Alkaliphilus</taxon>
    </lineage>
</organism>
<keyword evidence="2" id="KW-1185">Reference proteome</keyword>